<evidence type="ECO:0000313" key="6">
    <source>
        <dbReference type="Proteomes" id="UP000501690"/>
    </source>
</evidence>
<evidence type="ECO:0000256" key="1">
    <source>
        <dbReference type="ARBA" id="ARBA00005234"/>
    </source>
</evidence>
<dbReference type="Gene3D" id="3.40.395.10">
    <property type="entry name" value="Adenoviral Proteinase, Chain A"/>
    <property type="match status" value="1"/>
</dbReference>
<keyword evidence="2 5" id="KW-0645">Protease</keyword>
<keyword evidence="3" id="KW-0378">Hydrolase</keyword>
<dbReference type="AlphaFoldDB" id="A0A4D6LY60"/>
<keyword evidence="6" id="KW-1185">Reference proteome</keyword>
<dbReference type="InterPro" id="IPR003653">
    <property type="entry name" value="Peptidase_C48_C"/>
</dbReference>
<evidence type="ECO:0000259" key="4">
    <source>
        <dbReference type="PROSITE" id="PS50600"/>
    </source>
</evidence>
<dbReference type="Proteomes" id="UP000501690">
    <property type="component" value="Linkage Group LG5"/>
</dbReference>
<dbReference type="GO" id="GO:0008234">
    <property type="term" value="F:cysteine-type peptidase activity"/>
    <property type="evidence" value="ECO:0007669"/>
    <property type="project" value="InterPro"/>
</dbReference>
<evidence type="ECO:0000256" key="2">
    <source>
        <dbReference type="ARBA" id="ARBA00022670"/>
    </source>
</evidence>
<reference evidence="5 6" key="1">
    <citation type="submission" date="2019-04" db="EMBL/GenBank/DDBJ databases">
        <title>An improved genome assembly and genetic linkage map for asparagus bean, Vigna unguiculata ssp. sesquipedialis.</title>
        <authorList>
            <person name="Xia Q."/>
            <person name="Zhang R."/>
            <person name="Dong Y."/>
        </authorList>
    </citation>
    <scope>NUCLEOTIDE SEQUENCE [LARGE SCALE GENOMIC DNA]</scope>
    <source>
        <tissue evidence="5">Leaf</tissue>
    </source>
</reference>
<organism evidence="5 6">
    <name type="scientific">Vigna unguiculata</name>
    <name type="common">Cowpea</name>
    <dbReference type="NCBI Taxonomy" id="3917"/>
    <lineage>
        <taxon>Eukaryota</taxon>
        <taxon>Viridiplantae</taxon>
        <taxon>Streptophyta</taxon>
        <taxon>Embryophyta</taxon>
        <taxon>Tracheophyta</taxon>
        <taxon>Spermatophyta</taxon>
        <taxon>Magnoliopsida</taxon>
        <taxon>eudicotyledons</taxon>
        <taxon>Gunneridae</taxon>
        <taxon>Pentapetalae</taxon>
        <taxon>rosids</taxon>
        <taxon>fabids</taxon>
        <taxon>Fabales</taxon>
        <taxon>Fabaceae</taxon>
        <taxon>Papilionoideae</taxon>
        <taxon>50 kb inversion clade</taxon>
        <taxon>NPAAA clade</taxon>
        <taxon>indigoferoid/millettioid clade</taxon>
        <taxon>Phaseoleae</taxon>
        <taxon>Vigna</taxon>
    </lineage>
</organism>
<feature type="domain" description="Ubiquitin-like protease family profile" evidence="4">
    <location>
        <begin position="1"/>
        <end position="296"/>
    </location>
</feature>
<dbReference type="PROSITE" id="PS50600">
    <property type="entry name" value="ULP_PROTEASE"/>
    <property type="match status" value="1"/>
</dbReference>
<name>A0A4D6LY60_VIGUN</name>
<dbReference type="InterPro" id="IPR038765">
    <property type="entry name" value="Papain-like_cys_pep_sf"/>
</dbReference>
<accession>A0A4D6LY60</accession>
<dbReference type="GO" id="GO:0006508">
    <property type="term" value="P:proteolysis"/>
    <property type="evidence" value="ECO:0007669"/>
    <property type="project" value="UniProtKB-KW"/>
</dbReference>
<dbReference type="EMBL" id="CP039349">
    <property type="protein sequence ID" value="QCD92916.1"/>
    <property type="molecule type" value="Genomic_DNA"/>
</dbReference>
<dbReference type="SUPFAM" id="SSF54001">
    <property type="entry name" value="Cysteine proteinases"/>
    <property type="match status" value="1"/>
</dbReference>
<comment type="similarity">
    <text evidence="1">Belongs to the peptidase C48 family.</text>
</comment>
<protein>
    <submittedName>
        <fullName evidence="5">Ulp1 protease family</fullName>
    </submittedName>
</protein>
<evidence type="ECO:0000313" key="5">
    <source>
        <dbReference type="EMBL" id="QCD92916.1"/>
    </source>
</evidence>
<proteinExistence type="inferred from homology"/>
<sequence length="335" mass="38785">MVKRKLPNQDEKEAFEYLKTFAMEMLRRWVLEFKGFCVLQNLVPLRIRALPFKLLDNIVSLSSYNWGGAVYTFLINAISLSYEVYVQQKNKHAISIVRAVPRMQLWAVEHLSLCPVEQERSITEEHKRNAILRNMLNLREGGVVDEEVDDVQSNPKSPISAQQKLEINNRHIDNPHEAEDNHCELNLEGRRDLAIVPCNESEKVSLDVDRKFLYTSVTSQPNCFNILEINGQLWRTEECRGLQPQGKSSNVVHMFSLLFKGNDTTLPTFEVHEEDVPIQPNLYDCGILVMNFIEMWDGHHRYGGKRIPAYTSIMDEDNIHRDGVLKHFSIRNPPD</sequence>
<gene>
    <name evidence="5" type="ORF">DEO72_LG5g985</name>
</gene>
<evidence type="ECO:0000256" key="3">
    <source>
        <dbReference type="ARBA" id="ARBA00022801"/>
    </source>
</evidence>